<dbReference type="PROSITE" id="PS51186">
    <property type="entry name" value="GNAT"/>
    <property type="match status" value="1"/>
</dbReference>
<sequence>MIVFKQTNKIDVDKLDQLYSSVGWSSYTANLNQLAKAVNNSRTVISAWDYDQLVGLIRAVGDGETILYIQDLLVKPNYQNQKIGSNLLEKMLTENQHIRQKVLLAEDTQILRNFYNKHGYEPCEAGNVVSFYREFSANTSQSKSNFYLELLFFLKKLENN</sequence>
<dbReference type="InterPro" id="IPR000182">
    <property type="entry name" value="GNAT_dom"/>
</dbReference>
<dbReference type="Pfam" id="PF13673">
    <property type="entry name" value="Acetyltransf_10"/>
    <property type="match status" value="1"/>
</dbReference>
<name>A0ABU8SHS9_9LACO</name>
<dbReference type="PANTHER" id="PTHR43626:SF4">
    <property type="entry name" value="GCN5-RELATED N-ACETYLTRANSFERASE 2, CHLOROPLASTIC"/>
    <property type="match status" value="1"/>
</dbReference>
<accession>A0ABU8SHS9</accession>
<keyword evidence="2" id="KW-0012">Acyltransferase</keyword>
<evidence type="ECO:0000256" key="2">
    <source>
        <dbReference type="ARBA" id="ARBA00023315"/>
    </source>
</evidence>
<feature type="domain" description="N-acetyltransferase" evidence="3">
    <location>
        <begin position="2"/>
        <end position="153"/>
    </location>
</feature>
<dbReference type="Proteomes" id="UP001377804">
    <property type="component" value="Unassembled WGS sequence"/>
</dbReference>
<dbReference type="InterPro" id="IPR016181">
    <property type="entry name" value="Acyl_CoA_acyltransferase"/>
</dbReference>
<dbReference type="SUPFAM" id="SSF55729">
    <property type="entry name" value="Acyl-CoA N-acyltransferases (Nat)"/>
    <property type="match status" value="1"/>
</dbReference>
<evidence type="ECO:0000256" key="1">
    <source>
        <dbReference type="ARBA" id="ARBA00022679"/>
    </source>
</evidence>
<comment type="caution">
    <text evidence="4">The sequence shown here is derived from an EMBL/GenBank/DDBJ whole genome shotgun (WGS) entry which is preliminary data.</text>
</comment>
<dbReference type="PANTHER" id="PTHR43626">
    <property type="entry name" value="ACYL-COA N-ACYLTRANSFERASE"/>
    <property type="match status" value="1"/>
</dbReference>
<dbReference type="RefSeq" id="WP_339970446.1">
    <property type="nucleotide sequence ID" value="NZ_JAWMWG010000005.1"/>
</dbReference>
<evidence type="ECO:0000313" key="5">
    <source>
        <dbReference type="Proteomes" id="UP001377804"/>
    </source>
</evidence>
<evidence type="ECO:0000259" key="3">
    <source>
        <dbReference type="PROSITE" id="PS51186"/>
    </source>
</evidence>
<dbReference type="InterPro" id="IPR045039">
    <property type="entry name" value="NSI-like"/>
</dbReference>
<evidence type="ECO:0000313" key="4">
    <source>
        <dbReference type="EMBL" id="MEJ6348942.1"/>
    </source>
</evidence>
<dbReference type="EMBL" id="JAWMWG010000005">
    <property type="protein sequence ID" value="MEJ6348942.1"/>
    <property type="molecule type" value="Genomic_DNA"/>
</dbReference>
<organism evidence="4 5">
    <name type="scientific">Holzapfeliella saturejae</name>
    <dbReference type="NCBI Taxonomy" id="3082953"/>
    <lineage>
        <taxon>Bacteria</taxon>
        <taxon>Bacillati</taxon>
        <taxon>Bacillota</taxon>
        <taxon>Bacilli</taxon>
        <taxon>Lactobacillales</taxon>
        <taxon>Lactobacillaceae</taxon>
        <taxon>Holzapfeliella</taxon>
    </lineage>
</organism>
<keyword evidence="5" id="KW-1185">Reference proteome</keyword>
<dbReference type="CDD" id="cd04301">
    <property type="entry name" value="NAT_SF"/>
    <property type="match status" value="1"/>
</dbReference>
<dbReference type="Gene3D" id="3.40.630.30">
    <property type="match status" value="1"/>
</dbReference>
<protein>
    <submittedName>
        <fullName evidence="4">GNAT family N-acetyltransferase</fullName>
    </submittedName>
</protein>
<gene>
    <name evidence="4" type="ORF">R4Y45_06885</name>
</gene>
<keyword evidence="1" id="KW-0808">Transferase</keyword>
<reference evidence="4 5" key="1">
    <citation type="submission" date="2023-10" db="EMBL/GenBank/DDBJ databases">
        <title>Holzapfeliella saturejae sp. nov. isolated from Satureja montana flowers.</title>
        <authorList>
            <person name="Alcantara C."/>
            <person name="Zuniga M."/>
            <person name="Landete J.M."/>
            <person name="Monedero V."/>
        </authorList>
    </citation>
    <scope>NUCLEOTIDE SEQUENCE [LARGE SCALE GENOMIC DNA]</scope>
    <source>
        <strain evidence="4 5">He02</strain>
    </source>
</reference>
<proteinExistence type="predicted"/>